<dbReference type="RefSeq" id="WP_020583639.1">
    <property type="nucleotide sequence ID" value="NZ_JOJP01000001.1"/>
</dbReference>
<dbReference type="eggNOG" id="ENOG5032E6K">
    <property type="taxonomic scope" value="Bacteria"/>
</dbReference>
<sequence length="84" mass="9717">MDHHVDIQKCLVAFARILEKGERLEDSYLLDGITARSMDDGYTVTLSNRDCLLTIYFHNKFGLESTSQTTMDTFIKHLYQIAEQ</sequence>
<protein>
    <recommendedName>
        <fullName evidence="3">DUF3081 domain-containing protein</fullName>
    </recommendedName>
</protein>
<evidence type="ECO:0000313" key="1">
    <source>
        <dbReference type="EMBL" id="KEI71902.1"/>
    </source>
</evidence>
<reference evidence="1 2" key="1">
    <citation type="submission" date="2014-06" db="EMBL/GenBank/DDBJ databases">
        <title>Whole Genome Sequences of Three Symbiotic Endozoicomonas Bacteria.</title>
        <authorList>
            <person name="Neave M.J."/>
            <person name="Apprill A."/>
            <person name="Voolstra C.R."/>
        </authorList>
    </citation>
    <scope>NUCLEOTIDE SEQUENCE [LARGE SCALE GENOMIC DNA]</scope>
    <source>
        <strain evidence="1 2">DSM 22380</strain>
    </source>
</reference>
<dbReference type="EMBL" id="JOJP01000001">
    <property type="protein sequence ID" value="KEI71902.1"/>
    <property type="molecule type" value="Genomic_DNA"/>
</dbReference>
<organism evidence="1 2">
    <name type="scientific">Endozoicomonas elysicola</name>
    <dbReference type="NCBI Taxonomy" id="305900"/>
    <lineage>
        <taxon>Bacteria</taxon>
        <taxon>Pseudomonadati</taxon>
        <taxon>Pseudomonadota</taxon>
        <taxon>Gammaproteobacteria</taxon>
        <taxon>Oceanospirillales</taxon>
        <taxon>Endozoicomonadaceae</taxon>
        <taxon>Endozoicomonas</taxon>
    </lineage>
</organism>
<gene>
    <name evidence="1" type="ORF">GV64_15205</name>
</gene>
<accession>A0A081KCM6</accession>
<name>A0A081KCM6_9GAMM</name>
<proteinExistence type="predicted"/>
<dbReference type="Proteomes" id="UP000027997">
    <property type="component" value="Unassembled WGS sequence"/>
</dbReference>
<dbReference type="Pfam" id="PF11280">
    <property type="entry name" value="DUF3081"/>
    <property type="match status" value="1"/>
</dbReference>
<comment type="caution">
    <text evidence="1">The sequence shown here is derived from an EMBL/GenBank/DDBJ whole genome shotgun (WGS) entry which is preliminary data.</text>
</comment>
<keyword evidence="2" id="KW-1185">Reference proteome</keyword>
<dbReference type="InterPro" id="IPR021432">
    <property type="entry name" value="DUF3081"/>
</dbReference>
<evidence type="ECO:0008006" key="3">
    <source>
        <dbReference type="Google" id="ProtNLM"/>
    </source>
</evidence>
<dbReference type="AlphaFoldDB" id="A0A081KCM6"/>
<evidence type="ECO:0000313" key="2">
    <source>
        <dbReference type="Proteomes" id="UP000027997"/>
    </source>
</evidence>
<dbReference type="STRING" id="305900.GV64_15205"/>